<dbReference type="GO" id="GO:0004252">
    <property type="term" value="F:serine-type endopeptidase activity"/>
    <property type="evidence" value="ECO:0007669"/>
    <property type="project" value="InterPro"/>
</dbReference>
<evidence type="ECO:0000256" key="4">
    <source>
        <dbReference type="ARBA" id="ARBA00022801"/>
    </source>
</evidence>
<dbReference type="Gene3D" id="3.90.226.10">
    <property type="entry name" value="2-enoyl-CoA Hydratase, Chain A, domain 1"/>
    <property type="match status" value="1"/>
</dbReference>
<evidence type="ECO:0000313" key="9">
    <source>
        <dbReference type="Proteomes" id="UP000250086"/>
    </source>
</evidence>
<keyword evidence="5" id="KW-0720">Serine protease</keyword>
<name>A0A2X0V6X2_9GAMM</name>
<sequence length="354" mass="39026">MISFNKKSNTLYISGAIEGAHFFKEGDSNTVFELSQYDTARALNVVINSPGGSTNEGLAIKTFLESLEIQPRISVTGLAASAATLITSARNAHVTMQKGSMFMIHEPWITMQGAKDDLKKTADRLDKLTQSIAQLYAEKTNLPVPQLIKMMSEETWLTADEAVELGFADKVDGTKSVNASIDNNKLSIGGLDFSCATYCKLQEFFQCHQEDEITMNEEVKTEDKNLTVTETKSAVTFTDVAQMIKAYPDFCRAIADEAFAKGQSAERERIKELDAMSSKQHESLINKAKYETFEDAKSCAFNILKAQKQQLDEQASALQSDASALQEVAGVQDDVMTSAETQRNAMIKSILENM</sequence>
<dbReference type="InterPro" id="IPR029045">
    <property type="entry name" value="ClpP/crotonase-like_dom_sf"/>
</dbReference>
<feature type="coiled-coil region" evidence="7">
    <location>
        <begin position="301"/>
        <end position="328"/>
    </location>
</feature>
<proteinExistence type="inferred from homology"/>
<dbReference type="EMBL" id="UAPV01000001">
    <property type="protein sequence ID" value="SPT70099.1"/>
    <property type="molecule type" value="Genomic_DNA"/>
</dbReference>
<accession>A0A2X0V6X2</accession>
<evidence type="ECO:0000256" key="5">
    <source>
        <dbReference type="ARBA" id="ARBA00022825"/>
    </source>
</evidence>
<dbReference type="PANTHER" id="PTHR10381:SF70">
    <property type="entry name" value="ATP-DEPENDENT CLP PROTEASE PROTEOLYTIC SUBUNIT"/>
    <property type="match status" value="1"/>
</dbReference>
<dbReference type="NCBIfam" id="NF045542">
    <property type="entry name" value="Clp_rel_HeadMat"/>
    <property type="match status" value="1"/>
</dbReference>
<comment type="similarity">
    <text evidence="1 6">Belongs to the peptidase S14 family.</text>
</comment>
<dbReference type="InterPro" id="IPR023562">
    <property type="entry name" value="ClpP/TepA"/>
</dbReference>
<evidence type="ECO:0000256" key="6">
    <source>
        <dbReference type="RuleBase" id="RU003567"/>
    </source>
</evidence>
<keyword evidence="4 8" id="KW-0378">Hydrolase</keyword>
<dbReference type="SUPFAM" id="SSF52096">
    <property type="entry name" value="ClpP/crotonase"/>
    <property type="match status" value="1"/>
</dbReference>
<dbReference type="RefSeq" id="WP_113744213.1">
    <property type="nucleotide sequence ID" value="NZ_UAPV01000001.1"/>
</dbReference>
<protein>
    <recommendedName>
        <fullName evidence="6">ATP-dependent Clp protease proteolytic subunit</fullName>
    </recommendedName>
</protein>
<dbReference type="GO" id="GO:0004176">
    <property type="term" value="F:ATP-dependent peptidase activity"/>
    <property type="evidence" value="ECO:0007669"/>
    <property type="project" value="InterPro"/>
</dbReference>
<evidence type="ECO:0000256" key="7">
    <source>
        <dbReference type="SAM" id="Coils"/>
    </source>
</evidence>
<evidence type="ECO:0000256" key="1">
    <source>
        <dbReference type="ARBA" id="ARBA00007039"/>
    </source>
</evidence>
<dbReference type="PRINTS" id="PR00127">
    <property type="entry name" value="CLPPROTEASEP"/>
</dbReference>
<dbReference type="Proteomes" id="UP000250086">
    <property type="component" value="Unassembled WGS sequence"/>
</dbReference>
<dbReference type="AlphaFoldDB" id="A0A2X0V6X2"/>
<keyword evidence="2" id="KW-0963">Cytoplasm</keyword>
<organism evidence="8 9">
    <name type="scientific">Anaerobiospirillum thomasii</name>
    <dbReference type="NCBI Taxonomy" id="179995"/>
    <lineage>
        <taxon>Bacteria</taxon>
        <taxon>Pseudomonadati</taxon>
        <taxon>Pseudomonadota</taxon>
        <taxon>Gammaproteobacteria</taxon>
        <taxon>Aeromonadales</taxon>
        <taxon>Succinivibrionaceae</taxon>
        <taxon>Anaerobiospirillum</taxon>
    </lineage>
</organism>
<evidence type="ECO:0000313" key="8">
    <source>
        <dbReference type="EMBL" id="SPT70099.1"/>
    </source>
</evidence>
<dbReference type="Pfam" id="PF00574">
    <property type="entry name" value="CLP_protease"/>
    <property type="match status" value="1"/>
</dbReference>
<reference evidence="8 9" key="1">
    <citation type="submission" date="2018-06" db="EMBL/GenBank/DDBJ databases">
        <authorList>
            <consortium name="Pathogen Informatics"/>
            <person name="Doyle S."/>
        </authorList>
    </citation>
    <scope>NUCLEOTIDE SEQUENCE [LARGE SCALE GENOMIC DNA]</scope>
    <source>
        <strain evidence="8 9">NCTC13093</strain>
    </source>
</reference>
<keyword evidence="9" id="KW-1185">Reference proteome</keyword>
<keyword evidence="7" id="KW-0175">Coiled coil</keyword>
<dbReference type="CDD" id="cd07016">
    <property type="entry name" value="S14_ClpP_1"/>
    <property type="match status" value="1"/>
</dbReference>
<dbReference type="GO" id="GO:0009368">
    <property type="term" value="C:endopeptidase Clp complex"/>
    <property type="evidence" value="ECO:0007669"/>
    <property type="project" value="TreeGrafter"/>
</dbReference>
<feature type="coiled-coil region" evidence="7">
    <location>
        <begin position="111"/>
        <end position="138"/>
    </location>
</feature>
<dbReference type="InterPro" id="IPR001907">
    <property type="entry name" value="ClpP"/>
</dbReference>
<evidence type="ECO:0000256" key="3">
    <source>
        <dbReference type="ARBA" id="ARBA00022670"/>
    </source>
</evidence>
<evidence type="ECO:0000256" key="2">
    <source>
        <dbReference type="ARBA" id="ARBA00022490"/>
    </source>
</evidence>
<dbReference type="GO" id="GO:0051117">
    <property type="term" value="F:ATPase binding"/>
    <property type="evidence" value="ECO:0007669"/>
    <property type="project" value="TreeGrafter"/>
</dbReference>
<dbReference type="GO" id="GO:0006515">
    <property type="term" value="P:protein quality control for misfolded or incompletely synthesized proteins"/>
    <property type="evidence" value="ECO:0007669"/>
    <property type="project" value="TreeGrafter"/>
</dbReference>
<gene>
    <name evidence="8" type="primary">clpP_1</name>
    <name evidence="8" type="ORF">NCTC13093_01504</name>
</gene>
<keyword evidence="3 8" id="KW-0645">Protease</keyword>
<dbReference type="PANTHER" id="PTHR10381">
    <property type="entry name" value="ATP-DEPENDENT CLP PROTEASE PROTEOLYTIC SUBUNIT"/>
    <property type="match status" value="1"/>
</dbReference>